<evidence type="ECO:0000313" key="1">
    <source>
        <dbReference type="EMBL" id="MDN3723158.1"/>
    </source>
</evidence>
<comment type="caution">
    <text evidence="1">The sequence shown here is derived from an EMBL/GenBank/DDBJ whole genome shotgun (WGS) entry which is preliminary data.</text>
</comment>
<sequence>MRVNSLLILLVLSVFSSCNDQMKKITEPGSEVENVENETSEDLEKEEFPTIEKIAQLANSGHLSDEFSNSEIEMEIASINEGMDRVKVIWLNRNTQNEVRIDFMPKDSTKVFRVAVEGKANKFHSETGVKLGMTIDELNSANRKPVDFYGFEWDFSGAVKFNNGQLENEKIRVYVKTDKNYGNQFIGDTPHTFEEAKAAKLELYVHKIIFEPSKSTKL</sequence>
<evidence type="ECO:0008006" key="3">
    <source>
        <dbReference type="Google" id="ProtNLM"/>
    </source>
</evidence>
<gene>
    <name evidence="1" type="ORF">QRD02_02085</name>
</gene>
<dbReference type="Proteomes" id="UP001244787">
    <property type="component" value="Unassembled WGS sequence"/>
</dbReference>
<reference evidence="1 2" key="1">
    <citation type="submission" date="2023-06" db="EMBL/GenBank/DDBJ databases">
        <authorList>
            <person name="Ye Y.-Q."/>
            <person name="Du Z.-J."/>
        </authorList>
    </citation>
    <scope>NUCLEOTIDE SEQUENCE [LARGE SCALE GENOMIC DNA]</scope>
    <source>
        <strain evidence="1 2">SDUM287046</strain>
    </source>
</reference>
<name>A0ABT8DIX3_9FLAO</name>
<accession>A0ABT8DIX3</accession>
<organism evidence="1 2">
    <name type="scientific">Aequorivita aurantiaca</name>
    <dbReference type="NCBI Taxonomy" id="3053356"/>
    <lineage>
        <taxon>Bacteria</taxon>
        <taxon>Pseudomonadati</taxon>
        <taxon>Bacteroidota</taxon>
        <taxon>Flavobacteriia</taxon>
        <taxon>Flavobacteriales</taxon>
        <taxon>Flavobacteriaceae</taxon>
        <taxon>Aequorivita</taxon>
    </lineage>
</organism>
<proteinExistence type="predicted"/>
<evidence type="ECO:0000313" key="2">
    <source>
        <dbReference type="Proteomes" id="UP001244787"/>
    </source>
</evidence>
<dbReference type="PROSITE" id="PS51257">
    <property type="entry name" value="PROKAR_LIPOPROTEIN"/>
    <property type="match status" value="1"/>
</dbReference>
<dbReference type="EMBL" id="JAUGQQ010000001">
    <property type="protein sequence ID" value="MDN3723158.1"/>
    <property type="molecule type" value="Genomic_DNA"/>
</dbReference>
<protein>
    <recommendedName>
        <fullName evidence="3">Lipoprotein</fullName>
    </recommendedName>
</protein>
<keyword evidence="2" id="KW-1185">Reference proteome</keyword>